<reference evidence="3 4" key="1">
    <citation type="submission" date="2017-11" db="EMBL/GenBank/DDBJ databases">
        <title>Draft genome sequence of Rhizobiales bacterium SY3-13.</title>
        <authorList>
            <person name="Sun C."/>
        </authorList>
    </citation>
    <scope>NUCLEOTIDE SEQUENCE [LARGE SCALE GENOMIC DNA]</scope>
    <source>
        <strain evidence="3 4">SY3-13</strain>
    </source>
</reference>
<dbReference type="Proteomes" id="UP000229498">
    <property type="component" value="Unassembled WGS sequence"/>
</dbReference>
<evidence type="ECO:0000313" key="3">
    <source>
        <dbReference type="EMBL" id="PJK29474.1"/>
    </source>
</evidence>
<dbReference type="AlphaFoldDB" id="A0A2M9G1C6"/>
<dbReference type="PANTHER" id="PTHR35024:SF4">
    <property type="entry name" value="POLYMER-FORMING CYTOSKELETAL PROTEIN"/>
    <property type="match status" value="1"/>
</dbReference>
<evidence type="ECO:0000256" key="2">
    <source>
        <dbReference type="SAM" id="MobiDB-lite"/>
    </source>
</evidence>
<dbReference type="EMBL" id="PHIG01000032">
    <property type="protein sequence ID" value="PJK29474.1"/>
    <property type="molecule type" value="Genomic_DNA"/>
</dbReference>
<protein>
    <submittedName>
        <fullName evidence="3">Cell shape determination protein CcmA</fullName>
    </submittedName>
</protein>
<dbReference type="RefSeq" id="WP_109793498.1">
    <property type="nucleotide sequence ID" value="NZ_PHIG01000032.1"/>
</dbReference>
<accession>A0A2M9G1C6</accession>
<comment type="similarity">
    <text evidence="1">Belongs to the bactofilin family.</text>
</comment>
<dbReference type="Pfam" id="PF04519">
    <property type="entry name" value="Bactofilin"/>
    <property type="match status" value="1"/>
</dbReference>
<name>A0A2M9G1C6_9PROT</name>
<organism evidence="3 4">
    <name type="scientific">Minwuia thermotolerans</name>
    <dbReference type="NCBI Taxonomy" id="2056226"/>
    <lineage>
        <taxon>Bacteria</taxon>
        <taxon>Pseudomonadati</taxon>
        <taxon>Pseudomonadota</taxon>
        <taxon>Alphaproteobacteria</taxon>
        <taxon>Minwuiales</taxon>
        <taxon>Minwuiaceae</taxon>
        <taxon>Minwuia</taxon>
    </lineage>
</organism>
<evidence type="ECO:0000313" key="4">
    <source>
        <dbReference type="Proteomes" id="UP000229498"/>
    </source>
</evidence>
<dbReference type="InterPro" id="IPR007607">
    <property type="entry name" value="BacA/B"/>
</dbReference>
<keyword evidence="4" id="KW-1185">Reference proteome</keyword>
<comment type="caution">
    <text evidence="3">The sequence shown here is derived from an EMBL/GenBank/DDBJ whole genome shotgun (WGS) entry which is preliminary data.</text>
</comment>
<sequence>MFSKSRTPADKPAVRASAAPSLINRGLAITGDLHSDGEIQIDGEVTGDINCNQLVIGESATVRGEIIAEAVTIRGEVNGRVRGSEVSLSKTAKVVGDILHRSLAMEAGAHLEGQVRKVDDPRAPLPTSMPKLLQTGSDKADKDSRVKES</sequence>
<dbReference type="PANTHER" id="PTHR35024">
    <property type="entry name" value="HYPOTHETICAL CYTOSOLIC PROTEIN"/>
    <property type="match status" value="1"/>
</dbReference>
<feature type="region of interest" description="Disordered" evidence="2">
    <location>
        <begin position="116"/>
        <end position="149"/>
    </location>
</feature>
<gene>
    <name evidence="3" type="ORF">CVT23_10440</name>
</gene>
<proteinExistence type="inferred from homology"/>
<evidence type="ECO:0000256" key="1">
    <source>
        <dbReference type="ARBA" id="ARBA00044755"/>
    </source>
</evidence>
<feature type="compositionally biased region" description="Basic and acidic residues" evidence="2">
    <location>
        <begin position="138"/>
        <end position="149"/>
    </location>
</feature>
<dbReference type="OrthoDB" id="5738271at2"/>